<evidence type="ECO:0000313" key="9">
    <source>
        <dbReference type="EMBL" id="KAK8916172.1"/>
    </source>
</evidence>
<dbReference type="InterPro" id="IPR023198">
    <property type="entry name" value="PGP-like_dom2"/>
</dbReference>
<accession>A0AAP0FUM6</accession>
<gene>
    <name evidence="9" type="ORF">KSP39_PZI023116</name>
</gene>
<dbReference type="NCBIfam" id="TIGR01509">
    <property type="entry name" value="HAD-SF-IA-v3"/>
    <property type="match status" value="1"/>
</dbReference>
<evidence type="ECO:0000256" key="8">
    <source>
        <dbReference type="ARBA" id="ARBA00061496"/>
    </source>
</evidence>
<dbReference type="SUPFAM" id="SSF56784">
    <property type="entry name" value="HAD-like"/>
    <property type="match status" value="1"/>
</dbReference>
<reference evidence="9 10" key="1">
    <citation type="journal article" date="2022" name="Nat. Plants">
        <title>Genomes of leafy and leafless Platanthera orchids illuminate the evolution of mycoheterotrophy.</title>
        <authorList>
            <person name="Li M.H."/>
            <person name="Liu K.W."/>
            <person name="Li Z."/>
            <person name="Lu H.C."/>
            <person name="Ye Q.L."/>
            <person name="Zhang D."/>
            <person name="Wang J.Y."/>
            <person name="Li Y.F."/>
            <person name="Zhong Z.M."/>
            <person name="Liu X."/>
            <person name="Yu X."/>
            <person name="Liu D.K."/>
            <person name="Tu X.D."/>
            <person name="Liu B."/>
            <person name="Hao Y."/>
            <person name="Liao X.Y."/>
            <person name="Jiang Y.T."/>
            <person name="Sun W.H."/>
            <person name="Chen J."/>
            <person name="Chen Y.Q."/>
            <person name="Ai Y."/>
            <person name="Zhai J.W."/>
            <person name="Wu S.S."/>
            <person name="Zhou Z."/>
            <person name="Hsiao Y.Y."/>
            <person name="Wu W.L."/>
            <person name="Chen Y.Y."/>
            <person name="Lin Y.F."/>
            <person name="Hsu J.L."/>
            <person name="Li C.Y."/>
            <person name="Wang Z.W."/>
            <person name="Zhao X."/>
            <person name="Zhong W.Y."/>
            <person name="Ma X.K."/>
            <person name="Ma L."/>
            <person name="Huang J."/>
            <person name="Chen G.Z."/>
            <person name="Huang M.Z."/>
            <person name="Huang L."/>
            <person name="Peng D.H."/>
            <person name="Luo Y.B."/>
            <person name="Zou S.Q."/>
            <person name="Chen S.P."/>
            <person name="Lan S."/>
            <person name="Tsai W.C."/>
            <person name="Van de Peer Y."/>
            <person name="Liu Z.J."/>
        </authorList>
    </citation>
    <scope>NUCLEOTIDE SEQUENCE [LARGE SCALE GENOMIC DNA]</scope>
    <source>
        <strain evidence="9">Lor287</strain>
    </source>
</reference>
<dbReference type="EMBL" id="JBBWWQ010000020">
    <property type="protein sequence ID" value="KAK8916172.1"/>
    <property type="molecule type" value="Genomic_DNA"/>
</dbReference>
<comment type="catalytic activity">
    <reaction evidence="7">
        <text>sn-glycerol 1-phosphate + H2O = glycerol + phosphate</text>
        <dbReference type="Rhea" id="RHEA:46084"/>
        <dbReference type="ChEBI" id="CHEBI:15377"/>
        <dbReference type="ChEBI" id="CHEBI:17754"/>
        <dbReference type="ChEBI" id="CHEBI:43474"/>
        <dbReference type="ChEBI" id="CHEBI:57685"/>
        <dbReference type="EC" id="3.1.3.21"/>
    </reaction>
</comment>
<dbReference type="Pfam" id="PF00702">
    <property type="entry name" value="Hydrolase"/>
    <property type="match status" value="1"/>
</dbReference>
<comment type="cofactor">
    <cofactor evidence="1">
        <name>Mg(2+)</name>
        <dbReference type="ChEBI" id="CHEBI:18420"/>
    </cofactor>
</comment>
<comment type="similarity">
    <text evidence="8">Belongs to the HAD-like hydrolase superfamily. DOG/GPP family.</text>
</comment>
<dbReference type="AlphaFoldDB" id="A0AAP0FUM6"/>
<dbReference type="SFLD" id="SFLDG01135">
    <property type="entry name" value="C1.5.6:_HAD__Beta-PGM__Phospha"/>
    <property type="match status" value="1"/>
</dbReference>
<dbReference type="SFLD" id="SFLDS00003">
    <property type="entry name" value="Haloacid_Dehalogenase"/>
    <property type="match status" value="1"/>
</dbReference>
<comment type="catalytic activity">
    <reaction evidence="6">
        <text>sn-glycerol 3-phosphate + H2O = glycerol + phosphate</text>
        <dbReference type="Rhea" id="RHEA:66372"/>
        <dbReference type="ChEBI" id="CHEBI:15377"/>
        <dbReference type="ChEBI" id="CHEBI:17754"/>
        <dbReference type="ChEBI" id="CHEBI:43474"/>
        <dbReference type="ChEBI" id="CHEBI:57597"/>
        <dbReference type="EC" id="3.1.3.21"/>
    </reaction>
</comment>
<evidence type="ECO:0000256" key="5">
    <source>
        <dbReference type="ARBA" id="ARBA00038981"/>
    </source>
</evidence>
<organism evidence="9 10">
    <name type="scientific">Platanthera zijinensis</name>
    <dbReference type="NCBI Taxonomy" id="2320716"/>
    <lineage>
        <taxon>Eukaryota</taxon>
        <taxon>Viridiplantae</taxon>
        <taxon>Streptophyta</taxon>
        <taxon>Embryophyta</taxon>
        <taxon>Tracheophyta</taxon>
        <taxon>Spermatophyta</taxon>
        <taxon>Magnoliopsida</taxon>
        <taxon>Liliopsida</taxon>
        <taxon>Asparagales</taxon>
        <taxon>Orchidaceae</taxon>
        <taxon>Orchidoideae</taxon>
        <taxon>Orchideae</taxon>
        <taxon>Orchidinae</taxon>
        <taxon>Platanthera</taxon>
    </lineage>
</organism>
<dbReference type="PANTHER" id="PTHR18901:SF38">
    <property type="entry name" value="PSEUDOURIDINE-5'-PHOSPHATASE"/>
    <property type="match status" value="1"/>
</dbReference>
<evidence type="ECO:0000256" key="6">
    <source>
        <dbReference type="ARBA" id="ARBA00048354"/>
    </source>
</evidence>
<dbReference type="InterPro" id="IPR006439">
    <property type="entry name" value="HAD-SF_hydro_IA"/>
</dbReference>
<dbReference type="SFLD" id="SFLDG01129">
    <property type="entry name" value="C1.5:_HAD__Beta-PGM__Phosphata"/>
    <property type="match status" value="1"/>
</dbReference>
<dbReference type="Gene3D" id="3.40.50.1000">
    <property type="entry name" value="HAD superfamily/HAD-like"/>
    <property type="match status" value="1"/>
</dbReference>
<sequence>MASRAGLFLLPLAFLPHRRPISLPALRHSPPSLHLGRRSSSHLLMEKEAATATATATEAARRRITHVIFDMDGLLLDSEPFYTLVQEKVLERFNKTFDWSLKAKLMGKKAIESARIFVEECGLTGVLTPEEFLEEREGLLQELFPSCQLLPGVDRLISHLHVNQIPMCVATGSYKQTFDLKTQRHGEIFSMMHHIVMGDDPDVKHGKPSPDIFQVAANRFERNVDPADILVFEDAPAGVAAAKSAGMWVVMVPDERLDASHHKEADQILTSLLDFSPSLWGLPPFTK</sequence>
<dbReference type="PANTHER" id="PTHR18901">
    <property type="entry name" value="2-DEOXYGLUCOSE-6-PHOSPHATE PHOSPHATASE 2"/>
    <property type="match status" value="1"/>
</dbReference>
<comment type="caution">
    <text evidence="9">The sequence shown here is derived from an EMBL/GenBank/DDBJ whole genome shotgun (WGS) entry which is preliminary data.</text>
</comment>
<dbReference type="GO" id="GO:0006114">
    <property type="term" value="P:glycerol biosynthetic process"/>
    <property type="evidence" value="ECO:0007669"/>
    <property type="project" value="UniProtKB-ARBA"/>
</dbReference>
<keyword evidence="3" id="KW-0378">Hydrolase</keyword>
<evidence type="ECO:0000256" key="1">
    <source>
        <dbReference type="ARBA" id="ARBA00001946"/>
    </source>
</evidence>
<evidence type="ECO:0000256" key="3">
    <source>
        <dbReference type="ARBA" id="ARBA00022801"/>
    </source>
</evidence>
<dbReference type="GO" id="GO:0046872">
    <property type="term" value="F:metal ion binding"/>
    <property type="evidence" value="ECO:0007669"/>
    <property type="project" value="UniProtKB-KW"/>
</dbReference>
<dbReference type="Gene3D" id="1.10.150.240">
    <property type="entry name" value="Putative phosphatase, domain 2"/>
    <property type="match status" value="1"/>
</dbReference>
<name>A0AAP0FUM6_9ASPA</name>
<evidence type="ECO:0000313" key="10">
    <source>
        <dbReference type="Proteomes" id="UP001418222"/>
    </source>
</evidence>
<keyword evidence="10" id="KW-1185">Reference proteome</keyword>
<dbReference type="InterPro" id="IPR036412">
    <property type="entry name" value="HAD-like_sf"/>
</dbReference>
<dbReference type="FunFam" id="3.40.50.1000:FF:000055">
    <property type="entry name" value="Haloacid dehalogenase-like hydrolase family protein"/>
    <property type="match status" value="1"/>
</dbReference>
<proteinExistence type="inferred from homology"/>
<evidence type="ECO:0000256" key="2">
    <source>
        <dbReference type="ARBA" id="ARBA00022723"/>
    </source>
</evidence>
<protein>
    <recommendedName>
        <fullName evidence="5">glycerol-1-phosphatase</fullName>
        <ecNumber evidence="5">3.1.3.21</ecNumber>
    </recommendedName>
</protein>
<evidence type="ECO:0000256" key="7">
    <source>
        <dbReference type="ARBA" id="ARBA00049369"/>
    </source>
</evidence>
<evidence type="ECO:0000256" key="4">
    <source>
        <dbReference type="ARBA" id="ARBA00022842"/>
    </source>
</evidence>
<dbReference type="FunFam" id="1.10.150.240:FF:000001">
    <property type="entry name" value="Haloacid dehalogenase-like hydrolase domain"/>
    <property type="match status" value="1"/>
</dbReference>
<dbReference type="EC" id="3.1.3.21" evidence="5"/>
<dbReference type="Proteomes" id="UP001418222">
    <property type="component" value="Unassembled WGS sequence"/>
</dbReference>
<keyword evidence="2" id="KW-0479">Metal-binding</keyword>
<dbReference type="InterPro" id="IPR023214">
    <property type="entry name" value="HAD_sf"/>
</dbReference>
<dbReference type="GO" id="GO:0043136">
    <property type="term" value="F:sn-glycerol 3-phosphatase activity"/>
    <property type="evidence" value="ECO:0007669"/>
    <property type="project" value="TreeGrafter"/>
</dbReference>
<keyword evidence="4" id="KW-0460">Magnesium</keyword>